<accession>A0A9X1ZKT6</accession>
<feature type="signal peptide" evidence="1">
    <location>
        <begin position="1"/>
        <end position="21"/>
    </location>
</feature>
<protein>
    <submittedName>
        <fullName evidence="2">Uncharacterized protein</fullName>
    </submittedName>
</protein>
<dbReference type="RefSeq" id="WP_248995494.1">
    <property type="nucleotide sequence ID" value="NZ_JAKIKP010000005.1"/>
</dbReference>
<dbReference type="EMBL" id="JAKIKP010000005">
    <property type="protein sequence ID" value="MCL1142812.1"/>
    <property type="molecule type" value="Genomic_DNA"/>
</dbReference>
<dbReference type="AlphaFoldDB" id="A0A9X1ZKT6"/>
<gene>
    <name evidence="2" type="ORF">L2672_08925</name>
</gene>
<evidence type="ECO:0000256" key="1">
    <source>
        <dbReference type="SAM" id="SignalP"/>
    </source>
</evidence>
<keyword evidence="3" id="KW-1185">Reference proteome</keyword>
<sequence length="137" mass="15558">MNKIMLCLLTVAMLFSENLVAKTLHIYQDPVPIGNYVDDLDGLLTRASAQNGWTYTHADGKRLSKIVHKTYHITVEMLVDEQGVAVSFVDASRPDCTKKSCKVDMDKVNGWLVRLRRNIAYELTLLVRDDALKKTIY</sequence>
<comment type="caution">
    <text evidence="2">The sequence shown here is derived from an EMBL/GenBank/DDBJ whole genome shotgun (WGS) entry which is preliminary data.</text>
</comment>
<organism evidence="2 3">
    <name type="scientific">Shewanella gaetbuli</name>
    <dbReference type="NCBI Taxonomy" id="220752"/>
    <lineage>
        <taxon>Bacteria</taxon>
        <taxon>Pseudomonadati</taxon>
        <taxon>Pseudomonadota</taxon>
        <taxon>Gammaproteobacteria</taxon>
        <taxon>Alteromonadales</taxon>
        <taxon>Shewanellaceae</taxon>
        <taxon>Shewanella</taxon>
    </lineage>
</organism>
<feature type="chain" id="PRO_5040885243" evidence="1">
    <location>
        <begin position="22"/>
        <end position="137"/>
    </location>
</feature>
<proteinExistence type="predicted"/>
<reference evidence="2" key="1">
    <citation type="submission" date="2022-01" db="EMBL/GenBank/DDBJ databases">
        <title>Whole genome-based taxonomy of the Shewanellaceae.</title>
        <authorList>
            <person name="Martin-Rodriguez A.J."/>
        </authorList>
    </citation>
    <scope>NUCLEOTIDE SEQUENCE</scope>
    <source>
        <strain evidence="2">DSM 16422</strain>
    </source>
</reference>
<evidence type="ECO:0000313" key="3">
    <source>
        <dbReference type="Proteomes" id="UP001139333"/>
    </source>
</evidence>
<name>A0A9X1ZKT6_9GAMM</name>
<keyword evidence="1" id="KW-0732">Signal</keyword>
<evidence type="ECO:0000313" key="2">
    <source>
        <dbReference type="EMBL" id="MCL1142812.1"/>
    </source>
</evidence>
<dbReference type="Proteomes" id="UP001139333">
    <property type="component" value="Unassembled WGS sequence"/>
</dbReference>